<proteinExistence type="predicted"/>
<dbReference type="InterPro" id="IPR005358">
    <property type="entry name" value="Puta_zinc/iron-chelating_dom"/>
</dbReference>
<dbReference type="AlphaFoldDB" id="A0A6A7YUU9"/>
<reference evidence="1" key="1">
    <citation type="submission" date="2019-10" db="EMBL/GenBank/DDBJ databases">
        <title>Evaluation of single-gene subtyping targets for Pseudomonas.</title>
        <authorList>
            <person name="Reichler S.J."/>
            <person name="Orsi R.H."/>
            <person name="Wiedmann M."/>
            <person name="Martin N.H."/>
            <person name="Murphy S.I."/>
        </authorList>
    </citation>
    <scope>NUCLEOTIDE SEQUENCE</scope>
    <source>
        <strain evidence="1">FSL R10-2339</strain>
    </source>
</reference>
<dbReference type="RefSeq" id="WP_153386547.1">
    <property type="nucleotide sequence ID" value="NZ_JBITTT010000012.1"/>
</dbReference>
<gene>
    <name evidence="1" type="ORF">GHN86_10860</name>
</gene>
<sequence>MAGVAGLALNTFPCTQCGLCCQNVHLAAETRYLDRGDGTCTHYSELTTGCSIYAERPDICRVDRQFALNYAQQYSWQTFVELNLQVCRLLAEQAAVPAQRIRLVDDPDL</sequence>
<dbReference type="EMBL" id="WIWC01000014">
    <property type="protein sequence ID" value="MQT80558.1"/>
    <property type="molecule type" value="Genomic_DNA"/>
</dbReference>
<protein>
    <submittedName>
        <fullName evidence="1">YkgJ family cysteine cluster protein</fullName>
    </submittedName>
</protein>
<evidence type="ECO:0000313" key="1">
    <source>
        <dbReference type="EMBL" id="MQT80558.1"/>
    </source>
</evidence>
<accession>A0A6A7YUU9</accession>
<organism evidence="1">
    <name type="scientific">Pseudomonas helleri</name>
    <dbReference type="NCBI Taxonomy" id="1608996"/>
    <lineage>
        <taxon>Bacteria</taxon>
        <taxon>Pseudomonadati</taxon>
        <taxon>Pseudomonadota</taxon>
        <taxon>Gammaproteobacteria</taxon>
        <taxon>Pseudomonadales</taxon>
        <taxon>Pseudomonadaceae</taxon>
        <taxon>Pseudomonas</taxon>
    </lineage>
</organism>
<dbReference type="Pfam" id="PF03692">
    <property type="entry name" value="CxxCxxCC"/>
    <property type="match status" value="1"/>
</dbReference>
<name>A0A6A7YUU9_9PSED</name>
<comment type="caution">
    <text evidence="1">The sequence shown here is derived from an EMBL/GenBank/DDBJ whole genome shotgun (WGS) entry which is preliminary data.</text>
</comment>